<sequence>MNIFVFLLGGLLIGYLLRRAGKRVKVDAAISVALLLMIFFLGVKTGTVEVSALWLLASSLVFAVLTILGSLVLALGVKT</sequence>
<dbReference type="OrthoDB" id="86270at2157"/>
<dbReference type="GeneID" id="27140832"/>
<evidence type="ECO:0000313" key="3">
    <source>
        <dbReference type="Proteomes" id="UP000073604"/>
    </source>
</evidence>
<dbReference type="STRING" id="53952.A0127_09750"/>
<gene>
    <name evidence="2" type="ORF">A0127_09750</name>
</gene>
<dbReference type="Proteomes" id="UP000073604">
    <property type="component" value="Chromosome"/>
</dbReference>
<dbReference type="RefSeq" id="WP_062390716.1">
    <property type="nucleotide sequence ID" value="NZ_CP014750.1"/>
</dbReference>
<dbReference type="EMBL" id="CP014750">
    <property type="protein sequence ID" value="AMQ19423.1"/>
    <property type="molecule type" value="Genomic_DNA"/>
</dbReference>
<dbReference type="AlphaFoldDB" id="A0A142CXC1"/>
<keyword evidence="1" id="KW-0472">Membrane</keyword>
<feature type="transmembrane region" description="Helical" evidence="1">
    <location>
        <begin position="53"/>
        <end position="77"/>
    </location>
</feature>
<keyword evidence="3" id="KW-1185">Reference proteome</keyword>
<keyword evidence="1" id="KW-0812">Transmembrane</keyword>
<feature type="transmembrane region" description="Helical" evidence="1">
    <location>
        <begin position="28"/>
        <end position="46"/>
    </location>
</feature>
<evidence type="ECO:0000313" key="2">
    <source>
        <dbReference type="EMBL" id="AMQ19423.1"/>
    </source>
</evidence>
<accession>A0A142CXC1</accession>
<evidence type="ECO:0008006" key="4">
    <source>
        <dbReference type="Google" id="ProtNLM"/>
    </source>
</evidence>
<name>A0A142CXC1_9EURY</name>
<reference evidence="3" key="1">
    <citation type="submission" date="2016-03" db="EMBL/GenBank/DDBJ databases">
        <authorList>
            <person name="Oger P.M."/>
        </authorList>
    </citation>
    <scope>NUCLEOTIDE SEQUENCE [LARGE SCALE GENOMIC DNA]</scope>
    <source>
        <strain evidence="3">OG-1</strain>
    </source>
</reference>
<evidence type="ECO:0000256" key="1">
    <source>
        <dbReference type="SAM" id="Phobius"/>
    </source>
</evidence>
<organism evidence="2 3">
    <name type="scientific">Thermococcus peptonophilus</name>
    <dbReference type="NCBI Taxonomy" id="53952"/>
    <lineage>
        <taxon>Archaea</taxon>
        <taxon>Methanobacteriati</taxon>
        <taxon>Methanobacteriota</taxon>
        <taxon>Thermococci</taxon>
        <taxon>Thermococcales</taxon>
        <taxon>Thermococcaceae</taxon>
        <taxon>Thermococcus</taxon>
    </lineage>
</organism>
<protein>
    <recommendedName>
        <fullName evidence="4">DUF340 domain-containing protein</fullName>
    </recommendedName>
</protein>
<keyword evidence="1" id="KW-1133">Transmembrane helix</keyword>
<proteinExistence type="predicted"/>
<dbReference type="KEGG" id="tpep:A0127_09750"/>